<dbReference type="Pfam" id="PF00534">
    <property type="entry name" value="Glycos_transf_1"/>
    <property type="match status" value="1"/>
</dbReference>
<evidence type="ECO:0000259" key="2">
    <source>
        <dbReference type="Pfam" id="PF13439"/>
    </source>
</evidence>
<dbReference type="RefSeq" id="WP_114984806.1">
    <property type="nucleotide sequence ID" value="NZ_CP027806.1"/>
</dbReference>
<sequence length="381" mass="42856">MKIALFTGNYVHIKDGVSLTLNRLVRYLTEERGFDVRVFGPDIRPRAIEPAGTFVEVPSVPAPGRPEYRVSLFLPEVHRHDIEAFKPDLIHIATPDFLGLAALRFALRHNIPVLSSYHTHFSSYLRYYGLEALEGVLWKYLRWFYERCDLVVSPSESMNAYLTRNGLPADKVGLWTRGVETGIFSPEKRSQAFRQQCGFAPDDVVVSYISRLVWEKDPRTFIDAVNRAQQLDPKIRVLVGGDGPARAQMEAELPEAVFTGFAFGEELAVLYASSDIFVFPSDTETFGNVTLEAMSSGVPALVANAVGSKSLVVNEETGYVLPVADVQSFSWAILRLSQDNALRQRMAQQARTRALSFDWQHVMESLILSYQHVVAEHRMKA</sequence>
<evidence type="ECO:0000313" key="3">
    <source>
        <dbReference type="EMBL" id="AXJ01636.1"/>
    </source>
</evidence>
<reference evidence="3 4" key="1">
    <citation type="submission" date="2018-03" db="EMBL/GenBank/DDBJ databases">
        <title>Phenotypic and genomic properties of Cyclonatronum proteinivorum gen. nov., sp. nov., a haloalkaliphilic bacteroidete from soda lakes possessing Na+-translocating rhodopsin.</title>
        <authorList>
            <person name="Toshchakov S.V."/>
            <person name="Korzhenkov A."/>
            <person name="Samarov N.I."/>
            <person name="Kublanov I.V."/>
            <person name="Muntyan M.S."/>
            <person name="Sorokin D.Y."/>
        </authorList>
    </citation>
    <scope>NUCLEOTIDE SEQUENCE [LARGE SCALE GENOMIC DNA]</scope>
    <source>
        <strain evidence="3 4">Omega</strain>
    </source>
</reference>
<accession>A0A345UMD4</accession>
<feature type="domain" description="Glycosyltransferase subfamily 4-like N-terminal" evidence="2">
    <location>
        <begin position="15"/>
        <end position="181"/>
    </location>
</feature>
<keyword evidence="4" id="KW-1185">Reference proteome</keyword>
<keyword evidence="3" id="KW-0808">Transferase</keyword>
<dbReference type="PANTHER" id="PTHR45947">
    <property type="entry name" value="SULFOQUINOVOSYL TRANSFERASE SQD2"/>
    <property type="match status" value="1"/>
</dbReference>
<dbReference type="OrthoDB" id="1096251at2"/>
<feature type="domain" description="Glycosyl transferase family 1" evidence="1">
    <location>
        <begin position="192"/>
        <end position="352"/>
    </location>
</feature>
<organism evidence="3 4">
    <name type="scientific">Cyclonatronum proteinivorum</name>
    <dbReference type="NCBI Taxonomy" id="1457365"/>
    <lineage>
        <taxon>Bacteria</taxon>
        <taxon>Pseudomonadati</taxon>
        <taxon>Balneolota</taxon>
        <taxon>Balneolia</taxon>
        <taxon>Balneolales</taxon>
        <taxon>Cyclonatronaceae</taxon>
        <taxon>Cyclonatronum</taxon>
    </lineage>
</organism>
<evidence type="ECO:0000259" key="1">
    <source>
        <dbReference type="Pfam" id="PF00534"/>
    </source>
</evidence>
<dbReference type="GO" id="GO:0016757">
    <property type="term" value="F:glycosyltransferase activity"/>
    <property type="evidence" value="ECO:0007669"/>
    <property type="project" value="InterPro"/>
</dbReference>
<dbReference type="PANTHER" id="PTHR45947:SF3">
    <property type="entry name" value="SULFOQUINOVOSYL TRANSFERASE SQD2"/>
    <property type="match status" value="1"/>
</dbReference>
<dbReference type="AlphaFoldDB" id="A0A345UMD4"/>
<dbReference type="Proteomes" id="UP000254808">
    <property type="component" value="Chromosome"/>
</dbReference>
<name>A0A345UMD4_9BACT</name>
<dbReference type="InterPro" id="IPR028098">
    <property type="entry name" value="Glyco_trans_4-like_N"/>
</dbReference>
<dbReference type="InterPro" id="IPR001296">
    <property type="entry name" value="Glyco_trans_1"/>
</dbReference>
<gene>
    <name evidence="3" type="ORF">CYPRO_2394</name>
</gene>
<protein>
    <submittedName>
        <fullName evidence="3">Glycosyltransferase involved in cell wall bisynthesis</fullName>
    </submittedName>
</protein>
<proteinExistence type="predicted"/>
<dbReference type="InterPro" id="IPR050194">
    <property type="entry name" value="Glycosyltransferase_grp1"/>
</dbReference>
<dbReference type="SUPFAM" id="SSF53756">
    <property type="entry name" value="UDP-Glycosyltransferase/glycogen phosphorylase"/>
    <property type="match status" value="1"/>
</dbReference>
<dbReference type="CDD" id="cd03814">
    <property type="entry name" value="GT4-like"/>
    <property type="match status" value="1"/>
</dbReference>
<dbReference type="KEGG" id="cprv:CYPRO_2394"/>
<evidence type="ECO:0000313" key="4">
    <source>
        <dbReference type="Proteomes" id="UP000254808"/>
    </source>
</evidence>
<dbReference type="Gene3D" id="3.40.50.2000">
    <property type="entry name" value="Glycogen Phosphorylase B"/>
    <property type="match status" value="2"/>
</dbReference>
<dbReference type="EMBL" id="CP027806">
    <property type="protein sequence ID" value="AXJ01636.1"/>
    <property type="molecule type" value="Genomic_DNA"/>
</dbReference>
<dbReference type="Pfam" id="PF13439">
    <property type="entry name" value="Glyco_transf_4"/>
    <property type="match status" value="1"/>
</dbReference>